<dbReference type="PANTHER" id="PTHR48079">
    <property type="entry name" value="PROTEIN YEEZ"/>
    <property type="match status" value="1"/>
</dbReference>
<gene>
    <name evidence="3" type="ORF">FHX44_115940</name>
</gene>
<protein>
    <submittedName>
        <fullName evidence="3">Nucleoside-diphosphate-sugar epimerase</fullName>
    </submittedName>
</protein>
<dbReference type="Pfam" id="PF01370">
    <property type="entry name" value="Epimerase"/>
    <property type="match status" value="1"/>
</dbReference>
<dbReference type="OrthoDB" id="3338687at2"/>
<dbReference type="PANTHER" id="PTHR48079:SF6">
    <property type="entry name" value="NAD(P)-BINDING DOMAIN-CONTAINING PROTEIN-RELATED"/>
    <property type="match status" value="1"/>
</dbReference>
<feature type="domain" description="NAD-dependent epimerase/dehydratase" evidence="2">
    <location>
        <begin position="3"/>
        <end position="232"/>
    </location>
</feature>
<evidence type="ECO:0000256" key="1">
    <source>
        <dbReference type="SAM" id="MobiDB-lite"/>
    </source>
</evidence>
<comment type="caution">
    <text evidence="3">The sequence shown here is derived from an EMBL/GenBank/DDBJ whole genome shotgun (WGS) entry which is preliminary data.</text>
</comment>
<evidence type="ECO:0000259" key="2">
    <source>
        <dbReference type="Pfam" id="PF01370"/>
    </source>
</evidence>
<dbReference type="EMBL" id="VIWU01000001">
    <property type="protein sequence ID" value="TWF80003.1"/>
    <property type="molecule type" value="Genomic_DNA"/>
</dbReference>
<keyword evidence="4" id="KW-1185">Reference proteome</keyword>
<dbReference type="InterPro" id="IPR051783">
    <property type="entry name" value="NAD(P)-dependent_oxidoreduct"/>
</dbReference>
<dbReference type="GO" id="GO:0005737">
    <property type="term" value="C:cytoplasm"/>
    <property type="evidence" value="ECO:0007669"/>
    <property type="project" value="TreeGrafter"/>
</dbReference>
<dbReference type="Proteomes" id="UP000321261">
    <property type="component" value="Unassembled WGS sequence"/>
</dbReference>
<evidence type="ECO:0000313" key="4">
    <source>
        <dbReference type="Proteomes" id="UP000321261"/>
    </source>
</evidence>
<dbReference type="AlphaFoldDB" id="A0A561SYU3"/>
<feature type="region of interest" description="Disordered" evidence="1">
    <location>
        <begin position="324"/>
        <end position="349"/>
    </location>
</feature>
<evidence type="ECO:0000313" key="3">
    <source>
        <dbReference type="EMBL" id="TWF80003.1"/>
    </source>
</evidence>
<proteinExistence type="predicted"/>
<dbReference type="RefSeq" id="WP_147258754.1">
    <property type="nucleotide sequence ID" value="NZ_VIWU01000001.1"/>
</dbReference>
<organism evidence="3 4">
    <name type="scientific">Pseudonocardia hierapolitana</name>
    <dbReference type="NCBI Taxonomy" id="1128676"/>
    <lineage>
        <taxon>Bacteria</taxon>
        <taxon>Bacillati</taxon>
        <taxon>Actinomycetota</taxon>
        <taxon>Actinomycetes</taxon>
        <taxon>Pseudonocardiales</taxon>
        <taxon>Pseudonocardiaceae</taxon>
        <taxon>Pseudonocardia</taxon>
    </lineage>
</organism>
<dbReference type="InterPro" id="IPR036291">
    <property type="entry name" value="NAD(P)-bd_dom_sf"/>
</dbReference>
<dbReference type="SUPFAM" id="SSF51735">
    <property type="entry name" value="NAD(P)-binding Rossmann-fold domains"/>
    <property type="match status" value="1"/>
</dbReference>
<name>A0A561SYU3_9PSEU</name>
<dbReference type="GO" id="GO:0004029">
    <property type="term" value="F:aldehyde dehydrogenase (NAD+) activity"/>
    <property type="evidence" value="ECO:0007669"/>
    <property type="project" value="TreeGrafter"/>
</dbReference>
<dbReference type="Gene3D" id="3.40.50.720">
    <property type="entry name" value="NAD(P)-binding Rossmann-like Domain"/>
    <property type="match status" value="1"/>
</dbReference>
<dbReference type="InterPro" id="IPR001509">
    <property type="entry name" value="Epimerase_deHydtase"/>
</dbReference>
<reference evidence="3 4" key="1">
    <citation type="submission" date="2019-06" db="EMBL/GenBank/DDBJ databases">
        <title>Sequencing the genomes of 1000 actinobacteria strains.</title>
        <authorList>
            <person name="Klenk H.-P."/>
        </authorList>
    </citation>
    <scope>NUCLEOTIDE SEQUENCE [LARGE SCALE GENOMIC DNA]</scope>
    <source>
        <strain evidence="3 4">DSM 45671</strain>
    </source>
</reference>
<sequence length="349" mass="38030">MRVVVVGATGNVGTSLVRALAAEPEVTSVLGLARRLPGWHPEGVEWAGADITSDDMAAHLRGADAVVHLAWLIQPTHDPVLTWRVNVLGGIRVFRAAVEAGVRTLVYASSVGAYSPGPKDADVDESWPTHGWPTAAYTREKAYMERVLDHLEVEQPQLRVVRMRPGFIFKREASTEQRRLFIGPLLPNRLVRSSTIPVVPDLPGLRFQVVHSLDAAEAFRQAVVRDVRGAFNLAADPVIDARELARLLGARTVRLPLPMVRSALATTWQLRLHPAAPHLFDAVLRLPVMSTARARDELGWQPRHSATDTFAEFLAGLRDGAGFDTPPLAPATSGPMRAREVATGTGNRP</sequence>
<accession>A0A561SYU3</accession>